<dbReference type="Proteomes" id="UP001629244">
    <property type="component" value="Unassembled WGS sequence"/>
</dbReference>
<keyword evidence="2" id="KW-1133">Transmembrane helix</keyword>
<keyword evidence="2" id="KW-0472">Membrane</keyword>
<evidence type="ECO:0000256" key="1">
    <source>
        <dbReference type="SAM" id="MobiDB-lite"/>
    </source>
</evidence>
<evidence type="ECO:0000313" key="4">
    <source>
        <dbReference type="EMBL" id="MFL9841800.1"/>
    </source>
</evidence>
<name>A0ABW8YRJ0_9SPHN</name>
<dbReference type="RefSeq" id="WP_408078846.1">
    <property type="nucleotide sequence ID" value="NZ_JBELQC010000002.1"/>
</dbReference>
<organism evidence="4 5">
    <name type="scientific">Sphingomonas plantiphila</name>
    <dbReference type="NCBI Taxonomy" id="3163295"/>
    <lineage>
        <taxon>Bacteria</taxon>
        <taxon>Pseudomonadati</taxon>
        <taxon>Pseudomonadota</taxon>
        <taxon>Alphaproteobacteria</taxon>
        <taxon>Sphingomonadales</taxon>
        <taxon>Sphingomonadaceae</taxon>
        <taxon>Sphingomonas</taxon>
    </lineage>
</organism>
<feature type="region of interest" description="Disordered" evidence="1">
    <location>
        <begin position="211"/>
        <end position="253"/>
    </location>
</feature>
<sequence length="253" mass="27429">MKRRSSLRRFAPAALRRDETGVTIVEFALVAPVLGLVLLATFDFGHTLYTRAVLQGIVQKTGRDSALESGSTADAISALDEKVRRQAKALANNSEITITRRYYRTFSDAAAARAEPWTDTNNNRVCDGSEPFEDLNGNNVWDRDGANEGQGGAKDATLYTVTMRYPRMFPLYNMIGGSRTTKITAATILRNQPYGDQGSYAAPVVRNCPVEVTAPTPTPTPTPTSPPSNGPGRCHDNNGSGNNGRDPECDDDD</sequence>
<proteinExistence type="predicted"/>
<reference evidence="4 5" key="1">
    <citation type="submission" date="2024-06" db="EMBL/GenBank/DDBJ databases">
        <authorList>
            <person name="Kaempfer P."/>
            <person name="Viver T."/>
        </authorList>
    </citation>
    <scope>NUCLEOTIDE SEQUENCE [LARGE SCALE GENOMIC DNA]</scope>
    <source>
        <strain evidence="4 5">ST-64</strain>
    </source>
</reference>
<feature type="compositionally biased region" description="Pro residues" evidence="1">
    <location>
        <begin position="216"/>
        <end position="229"/>
    </location>
</feature>
<evidence type="ECO:0000313" key="5">
    <source>
        <dbReference type="Proteomes" id="UP001629244"/>
    </source>
</evidence>
<dbReference type="Pfam" id="PF07811">
    <property type="entry name" value="TadE"/>
    <property type="match status" value="1"/>
</dbReference>
<keyword evidence="5" id="KW-1185">Reference proteome</keyword>
<evidence type="ECO:0000256" key="2">
    <source>
        <dbReference type="SAM" id="Phobius"/>
    </source>
</evidence>
<dbReference type="InterPro" id="IPR012495">
    <property type="entry name" value="TadE-like_dom"/>
</dbReference>
<gene>
    <name evidence="4" type="ORF">ABS767_12560</name>
</gene>
<keyword evidence="2" id="KW-0812">Transmembrane</keyword>
<feature type="domain" description="TadE-like" evidence="3">
    <location>
        <begin position="21"/>
        <end position="63"/>
    </location>
</feature>
<feature type="transmembrane region" description="Helical" evidence="2">
    <location>
        <begin position="21"/>
        <end position="42"/>
    </location>
</feature>
<evidence type="ECO:0000259" key="3">
    <source>
        <dbReference type="Pfam" id="PF07811"/>
    </source>
</evidence>
<dbReference type="EMBL" id="JBELQC010000002">
    <property type="protein sequence ID" value="MFL9841800.1"/>
    <property type="molecule type" value="Genomic_DNA"/>
</dbReference>
<comment type="caution">
    <text evidence="4">The sequence shown here is derived from an EMBL/GenBank/DDBJ whole genome shotgun (WGS) entry which is preliminary data.</text>
</comment>
<protein>
    <submittedName>
        <fullName evidence="4">TadE family protein</fullName>
    </submittedName>
</protein>
<accession>A0ABW8YRJ0</accession>